<reference evidence="2" key="1">
    <citation type="submission" date="2021-06" db="EMBL/GenBank/DDBJ databases">
        <authorList>
            <person name="Kallberg Y."/>
            <person name="Tangrot J."/>
            <person name="Rosling A."/>
        </authorList>
    </citation>
    <scope>NUCLEOTIDE SEQUENCE</scope>
    <source>
        <strain evidence="2">MA453B</strain>
    </source>
</reference>
<organism evidence="2 3">
    <name type="scientific">Dentiscutata erythropus</name>
    <dbReference type="NCBI Taxonomy" id="1348616"/>
    <lineage>
        <taxon>Eukaryota</taxon>
        <taxon>Fungi</taxon>
        <taxon>Fungi incertae sedis</taxon>
        <taxon>Mucoromycota</taxon>
        <taxon>Glomeromycotina</taxon>
        <taxon>Glomeromycetes</taxon>
        <taxon>Diversisporales</taxon>
        <taxon>Gigasporaceae</taxon>
        <taxon>Dentiscutata</taxon>
    </lineage>
</organism>
<name>A0A9N9NGZ4_9GLOM</name>
<dbReference type="EMBL" id="CAJVPY010012836">
    <property type="protein sequence ID" value="CAG8736839.1"/>
    <property type="molecule type" value="Genomic_DNA"/>
</dbReference>
<protein>
    <submittedName>
        <fullName evidence="2">11109_t:CDS:1</fullName>
    </submittedName>
</protein>
<feature type="region of interest" description="Disordered" evidence="1">
    <location>
        <begin position="148"/>
        <end position="167"/>
    </location>
</feature>
<evidence type="ECO:0000313" key="3">
    <source>
        <dbReference type="Proteomes" id="UP000789405"/>
    </source>
</evidence>
<comment type="caution">
    <text evidence="2">The sequence shown here is derived from an EMBL/GenBank/DDBJ whole genome shotgun (WGS) entry which is preliminary data.</text>
</comment>
<dbReference type="OrthoDB" id="2423674at2759"/>
<proteinExistence type="predicted"/>
<keyword evidence="3" id="KW-1185">Reference proteome</keyword>
<evidence type="ECO:0000313" key="2">
    <source>
        <dbReference type="EMBL" id="CAG8736839.1"/>
    </source>
</evidence>
<gene>
    <name evidence="2" type="ORF">DERYTH_LOCUS15642</name>
</gene>
<accession>A0A9N9NGZ4</accession>
<dbReference type="Proteomes" id="UP000789405">
    <property type="component" value="Unassembled WGS sequence"/>
</dbReference>
<dbReference type="AlphaFoldDB" id="A0A9N9NGZ4"/>
<sequence>MTSEQKYPGYEALTSYLKRDKKSFWGFLRHCRDALVATKPVTSRWHDLDTSWCRRFLEEAEKLLNENDFNKITGYDHLVTTPSPLFGHPNFVVGKGLLLPEEESIMCLPFGACLITNEQEVSLAKNISPPIKDQFDKDNGITLDLLSKHNSTQTQRSDSKSLTDPVSSITSLPQDIISSDQSNLSCDILREQKNNQSKIKSPCPELKLSTDQAQSDIPELSDIPSQITEASTDSMSLQSLKKTPLNSIFIKQISNISVDIDLTPGSVPHLARVDKYTLAEFNHSALILPLSPLAIRRDIRKRRKNLISVKIDRREDSSRVHGQPKSDIETKVCEKTLSETESSHISNSVDEVSKKDESSLKEERIYLLLQSNETVSIFSAYIAKLVFSTLKMVRRLRSSATCLSPEAISDIITAKGIANALPILAKKYNISYARIRGIWEFAIAINN</sequence>
<evidence type="ECO:0000256" key="1">
    <source>
        <dbReference type="SAM" id="MobiDB-lite"/>
    </source>
</evidence>